<proteinExistence type="predicted"/>
<reference evidence="1" key="1">
    <citation type="submission" date="2024-12" db="EMBL/GenBank/DDBJ databases">
        <authorList>
            <person name="Wu N."/>
        </authorList>
    </citation>
    <scope>NUCLEOTIDE SEQUENCE</scope>
    <source>
        <strain evidence="1">P15</strain>
    </source>
</reference>
<keyword evidence="2" id="KW-1185">Reference proteome</keyword>
<gene>
    <name evidence="1" type="ORF">ACI1P1_21055</name>
</gene>
<name>A0ACC7P1A0_9BACL</name>
<organism evidence="1 2">
    <name type="scientific">Paenibacillus mesotrionivorans</name>
    <dbReference type="NCBI Taxonomy" id="3160968"/>
    <lineage>
        <taxon>Bacteria</taxon>
        <taxon>Bacillati</taxon>
        <taxon>Bacillota</taxon>
        <taxon>Bacilli</taxon>
        <taxon>Bacillales</taxon>
        <taxon>Paenibacillaceae</taxon>
        <taxon>Paenibacillus</taxon>
    </lineage>
</organism>
<accession>A0ACC7P1A0</accession>
<comment type="caution">
    <text evidence="1">The sequence shown here is derived from an EMBL/GenBank/DDBJ whole genome shotgun (WGS) entry which is preliminary data.</text>
</comment>
<protein>
    <submittedName>
        <fullName evidence="1">D-alanyl-D-alanine carboxypeptidase family protein</fullName>
        <ecNumber evidence="1">3.4.-.-</ecNumber>
    </submittedName>
</protein>
<keyword evidence="1" id="KW-0378">Hydrolase</keyword>
<evidence type="ECO:0000313" key="1">
    <source>
        <dbReference type="EMBL" id="MFM9330783.1"/>
    </source>
</evidence>
<dbReference type="EC" id="3.4.-.-" evidence="1"/>
<dbReference type="EMBL" id="JBJURJ010000014">
    <property type="protein sequence ID" value="MFM9330783.1"/>
    <property type="molecule type" value="Genomic_DNA"/>
</dbReference>
<keyword evidence="1" id="KW-0121">Carboxypeptidase</keyword>
<sequence length="426" mass="46738">MKKAVAKKSRIGVMILSAVVSLHLAVIHDPGHAHAADAAPDLKLEVSSAILMDAATGQVLYENNADVALPPASMAKMMTEYLVLEDIKSGKLKWDDSVTTSQHAADTIGSGQLLAVNETLSVRSMFEAMSIYSGNDASVALAEKVAGSEEQFAALMNDTARKLGLSKDANFINSTGLSRIDMGKYAPKNLQGETVMSARDAATLAYHILNEHKEVLEFTKIPSKKLRETDKSPMINWNWMLEGNQSNPNFRSYVFQGLDGLKTGHTNEAGYCFTGTAERNGMRLISVVMGAKTEPKRFLETAKLLNYGFNTFEMKEIVKADTEVDELKTVEVKKAIHTDVPVVTQSALSILVKKGVKDEEIVKVGEPAAEDVRVAPVEKGEVLGKLTVTYNNQTYDVNLVAKEDVKKAGWFKLMMRSIRHFFTNLF</sequence>
<dbReference type="Proteomes" id="UP001631969">
    <property type="component" value="Unassembled WGS sequence"/>
</dbReference>
<evidence type="ECO:0000313" key="2">
    <source>
        <dbReference type="Proteomes" id="UP001631969"/>
    </source>
</evidence>
<keyword evidence="1" id="KW-0645">Protease</keyword>